<keyword evidence="4" id="KW-1185">Reference proteome</keyword>
<name>A0A0K1NND2_9BACT</name>
<dbReference type="STRING" id="1236517.ADJ77_12445"/>
<gene>
    <name evidence="1" type="ORF">ADJ77_12445</name>
    <name evidence="2" type="ORF">J5A51_02670</name>
</gene>
<sequence length="687" mass="80110">MELRVKDLVESIDLSKSEVMLPIYESIVNSIISLSKVKRNNKKIDIFIERKELEATPDLFGKNTSVIQNVTIVDNGEGFTTANYKSFGMPFSPINKKYGCKGIGRFTILAMFENVSVTSIYQEDGKYWKREFLFDKENEIHETKNTPIEGVCGPQTKVCLSNCCNEELIAATAKNADEIAKGIMEHCFIYYLCNNLPEINIVEISKDRQNDKSLSVQNYFAKEAKDKEKDITVYDKKFHLYIIKADKTTCRKYNYVTLCANSRSVGAKINLAVYDSLYTYPIVENGEPWFLDVFVVSDYLDDKINNSRTAFRIPEKNENQLDFKEQEHLISVEDIMTAITKEISSLYSTYAKNTKEKNIQEVKNYINNSAPQYRSFLYRQDILEAMPPNLTDEKKDEYLHNIAYKENSKISKKIEEFIKLQDVNEEKISEIITTVKKKTAYDSDSLADYVFRRKAIIDLFEKMLDAHEDGKYELESMIHNLIFPMGLTNRQITYQYHNLWLLDDRLSSFKFIASDKSITSFSQIKSSQEPDLLLINNEKDLVDNRISFGDKDSGEIGTMVIFEFKRPGDTAHQKKKSNYRWEFSELVEKYFDDFIYGKEKEKKNYRGNVVKVNNDTPKFGYIIMDEMPEQLIEFNKGKGWRTTPYHSYYKINADQNLHIEAIMFQDLLRNARDRNNPFFDHLFTSKI</sequence>
<proteinExistence type="predicted"/>
<evidence type="ECO:0000313" key="2">
    <source>
        <dbReference type="EMBL" id="QUB86182.1"/>
    </source>
</evidence>
<protein>
    <recommendedName>
        <fullName evidence="5">ATP-binding protein</fullName>
    </recommendedName>
</protein>
<reference evidence="2 4" key="2">
    <citation type="submission" date="2021-03" db="EMBL/GenBank/DDBJ databases">
        <title>Human Oral Microbial Genomes.</title>
        <authorList>
            <person name="Johnston C.D."/>
            <person name="Chen T."/>
            <person name="Dewhirst F.E."/>
        </authorList>
    </citation>
    <scope>NUCLEOTIDE SEQUENCE [LARGE SCALE GENOMIC DNA]</scope>
    <source>
        <strain evidence="2 4">W1435</strain>
    </source>
</reference>
<accession>A0A0K1NND2</accession>
<evidence type="ECO:0000313" key="4">
    <source>
        <dbReference type="Proteomes" id="UP000682005"/>
    </source>
</evidence>
<dbReference type="AlphaFoldDB" id="A0A0K1NND2"/>
<dbReference type="Proteomes" id="UP000682005">
    <property type="component" value="Chromosome 2"/>
</dbReference>
<dbReference type="EMBL" id="CP012075">
    <property type="protein sequence ID" value="AKU70540.1"/>
    <property type="molecule type" value="Genomic_DNA"/>
</dbReference>
<dbReference type="KEGG" id="pfus:ADJ77_12445"/>
<dbReference type="InterPro" id="IPR036890">
    <property type="entry name" value="HATPase_C_sf"/>
</dbReference>
<dbReference type="OrthoDB" id="2041081at2"/>
<evidence type="ECO:0000313" key="1">
    <source>
        <dbReference type="EMBL" id="AKU70540.1"/>
    </source>
</evidence>
<evidence type="ECO:0008006" key="5">
    <source>
        <dbReference type="Google" id="ProtNLM"/>
    </source>
</evidence>
<dbReference type="SUPFAM" id="SSF55874">
    <property type="entry name" value="ATPase domain of HSP90 chaperone/DNA topoisomerase II/histidine kinase"/>
    <property type="match status" value="1"/>
</dbReference>
<organism evidence="1 3">
    <name type="scientific">Prevotella fusca JCM 17724</name>
    <dbReference type="NCBI Taxonomy" id="1236517"/>
    <lineage>
        <taxon>Bacteria</taxon>
        <taxon>Pseudomonadati</taxon>
        <taxon>Bacteroidota</taxon>
        <taxon>Bacteroidia</taxon>
        <taxon>Bacteroidales</taxon>
        <taxon>Prevotellaceae</taxon>
        <taxon>Prevotella</taxon>
    </lineage>
</organism>
<evidence type="ECO:0000313" key="3">
    <source>
        <dbReference type="Proteomes" id="UP000060345"/>
    </source>
</evidence>
<reference evidence="1 3" key="1">
    <citation type="submission" date="2015-07" db="EMBL/GenBank/DDBJ databases">
        <authorList>
            <person name="Noorani M."/>
        </authorList>
    </citation>
    <scope>NUCLEOTIDE SEQUENCE [LARGE SCALE GENOMIC DNA]</scope>
    <source>
        <strain evidence="1 3">W1435</strain>
    </source>
</reference>
<dbReference type="EMBL" id="CP072369">
    <property type="protein sequence ID" value="QUB86182.1"/>
    <property type="molecule type" value="Genomic_DNA"/>
</dbReference>
<dbReference type="RefSeq" id="WP_025078914.1">
    <property type="nucleotide sequence ID" value="NZ_BAKO01000031.1"/>
</dbReference>
<dbReference type="Gene3D" id="3.30.565.10">
    <property type="entry name" value="Histidine kinase-like ATPase, C-terminal domain"/>
    <property type="match status" value="1"/>
</dbReference>
<dbReference type="Proteomes" id="UP000060345">
    <property type="component" value="Chromosome 2"/>
</dbReference>